<feature type="compositionally biased region" description="Basic and acidic residues" evidence="1">
    <location>
        <begin position="273"/>
        <end position="286"/>
    </location>
</feature>
<proteinExistence type="predicted"/>
<feature type="compositionally biased region" description="Acidic residues" evidence="1">
    <location>
        <begin position="251"/>
        <end position="272"/>
    </location>
</feature>
<sequence>MKKFEKLRIIEAGETANSYEEGGKTYKLVISASAFPSLVAVGNSRPIHARRTHNGSDLLDGYVGYFTNFQHDDIAVYADLIMSEALETAYPSEFNFMVAMIEREPELLGVSVNQSDIKQLDEEAQTATVTEVRELFSADLVGLPAATSSLFNNNLNNLSMSKFWTKLVERVKSTKLARETVKTKEGKELVIIAQGEQAALGDEVQDAEGKPVEDGDYYISIGEGEDMIISVIAGKISDVKEVESEAKREEEGQEEFAEDVEEFAEDVEEDKEGEDKKKTPTPEELSAIRKEVTELKKTVTELKTQLSKRTGTPAAAKTELKTNVTTGSKLSREEVQKAAAEMRKKFKY</sequence>
<evidence type="ECO:0000313" key="2">
    <source>
        <dbReference type="EMBL" id="DAE20442.1"/>
    </source>
</evidence>
<organism evidence="2">
    <name type="scientific">Siphoviridae sp. cttOT32</name>
    <dbReference type="NCBI Taxonomy" id="2826493"/>
    <lineage>
        <taxon>Viruses</taxon>
        <taxon>Duplodnaviria</taxon>
        <taxon>Heunggongvirae</taxon>
        <taxon>Uroviricota</taxon>
        <taxon>Caudoviricetes</taxon>
    </lineage>
</organism>
<accession>A0A8S5QN76</accession>
<feature type="region of interest" description="Disordered" evidence="1">
    <location>
        <begin position="304"/>
        <end position="331"/>
    </location>
</feature>
<dbReference type="EMBL" id="BK015694">
    <property type="protein sequence ID" value="DAE20442.1"/>
    <property type="molecule type" value="Genomic_DNA"/>
</dbReference>
<feature type="region of interest" description="Disordered" evidence="1">
    <location>
        <begin position="243"/>
        <end position="286"/>
    </location>
</feature>
<reference evidence="2" key="1">
    <citation type="journal article" date="2021" name="Proc. Natl. Acad. Sci. U.S.A.">
        <title>A Catalog of Tens of Thousands of Viruses from Human Metagenomes Reveals Hidden Associations with Chronic Diseases.</title>
        <authorList>
            <person name="Tisza M.J."/>
            <person name="Buck C.B."/>
        </authorList>
    </citation>
    <scope>NUCLEOTIDE SEQUENCE</scope>
    <source>
        <strain evidence="2">CttOT32</strain>
    </source>
</reference>
<name>A0A8S5QN76_9CAUD</name>
<evidence type="ECO:0000256" key="1">
    <source>
        <dbReference type="SAM" id="MobiDB-lite"/>
    </source>
</evidence>
<protein>
    <submittedName>
        <fullName evidence="2">Uncharacterized protein</fullName>
    </submittedName>
</protein>